<dbReference type="InParanoid" id="A0A3N4LGN3"/>
<dbReference type="AlphaFoldDB" id="A0A3N4LGN3"/>
<dbReference type="CDD" id="cd23799">
    <property type="entry name" value="UBCc_UBE2J"/>
    <property type="match status" value="1"/>
</dbReference>
<dbReference type="OrthoDB" id="1158011at2759"/>
<feature type="compositionally biased region" description="Polar residues" evidence="2">
    <location>
        <begin position="226"/>
        <end position="248"/>
    </location>
</feature>
<evidence type="ECO:0000313" key="4">
    <source>
        <dbReference type="EMBL" id="RPB20868.1"/>
    </source>
</evidence>
<feature type="compositionally biased region" description="Low complexity" evidence="2">
    <location>
        <begin position="210"/>
        <end position="219"/>
    </location>
</feature>
<dbReference type="SMART" id="SM00212">
    <property type="entry name" value="UBCc"/>
    <property type="match status" value="1"/>
</dbReference>
<evidence type="ECO:0000313" key="5">
    <source>
        <dbReference type="Proteomes" id="UP000267821"/>
    </source>
</evidence>
<dbReference type="InterPro" id="IPR000608">
    <property type="entry name" value="UBC"/>
</dbReference>
<dbReference type="PROSITE" id="PS50127">
    <property type="entry name" value="UBC_2"/>
    <property type="match status" value="1"/>
</dbReference>
<feature type="compositionally biased region" description="Basic and acidic residues" evidence="2">
    <location>
        <begin position="170"/>
        <end position="187"/>
    </location>
</feature>
<name>A0A3N4LGN3_9PEZI</name>
<gene>
    <name evidence="4" type="ORF">L211DRAFT_812536</name>
</gene>
<dbReference type="InterPro" id="IPR016135">
    <property type="entry name" value="UBQ-conjugating_enzyme/RWD"/>
</dbReference>
<dbReference type="PANTHER" id="PTHR24067">
    <property type="entry name" value="UBIQUITIN-CONJUGATING ENZYME E2"/>
    <property type="match status" value="1"/>
</dbReference>
<dbReference type="SUPFAM" id="SSF54495">
    <property type="entry name" value="UBC-like"/>
    <property type="match status" value="1"/>
</dbReference>
<keyword evidence="1" id="KW-0833">Ubl conjugation pathway</keyword>
<dbReference type="Proteomes" id="UP000267821">
    <property type="component" value="Unassembled WGS sequence"/>
</dbReference>
<sequence length="312" mass="34753">MARANTPTIKRILREASELNSHPTPDIHAHPLSDSSLFEWHFTIRGPPTPSPFSTGIYHGRISLPPTYPLRPPSFRFLTPSGRFEVNREICLSISGHHEETWQPAWGIRTALVAIRAFMDSEVGGQVGGLECSVEGRRDLAGRSREWRCRECEGGLTNEEVLERERRRWEEMGGDGKKGERLGRREGGSIPQELRLAYREDLEGKQTPTAESSSSLASADARDLAGNTTPTQTTPVAQSQTQPPPATVTTDLRQRIPQPHQPPHHLQQPIPPPQALVPAVTTTLDRVIIFLLFLLGGLLWRKLGKVDVEIVF</sequence>
<feature type="region of interest" description="Disordered" evidence="2">
    <location>
        <begin position="204"/>
        <end position="248"/>
    </location>
</feature>
<feature type="region of interest" description="Disordered" evidence="2">
    <location>
        <begin position="170"/>
        <end position="191"/>
    </location>
</feature>
<evidence type="ECO:0000256" key="2">
    <source>
        <dbReference type="SAM" id="MobiDB-lite"/>
    </source>
</evidence>
<proteinExistence type="predicted"/>
<dbReference type="EMBL" id="ML121566">
    <property type="protein sequence ID" value="RPB20868.1"/>
    <property type="molecule type" value="Genomic_DNA"/>
</dbReference>
<evidence type="ECO:0000259" key="3">
    <source>
        <dbReference type="PROSITE" id="PS50127"/>
    </source>
</evidence>
<dbReference type="Pfam" id="PF00179">
    <property type="entry name" value="UQ_con"/>
    <property type="match status" value="1"/>
</dbReference>
<evidence type="ECO:0000256" key="1">
    <source>
        <dbReference type="ARBA" id="ARBA00022786"/>
    </source>
</evidence>
<organism evidence="4 5">
    <name type="scientific">Terfezia boudieri ATCC MYA-4762</name>
    <dbReference type="NCBI Taxonomy" id="1051890"/>
    <lineage>
        <taxon>Eukaryota</taxon>
        <taxon>Fungi</taxon>
        <taxon>Dikarya</taxon>
        <taxon>Ascomycota</taxon>
        <taxon>Pezizomycotina</taxon>
        <taxon>Pezizomycetes</taxon>
        <taxon>Pezizales</taxon>
        <taxon>Pezizaceae</taxon>
        <taxon>Terfezia</taxon>
    </lineage>
</organism>
<protein>
    <submittedName>
        <fullName evidence="4">UBC-like protein</fullName>
    </submittedName>
</protein>
<accession>A0A3N4LGN3</accession>
<reference evidence="4 5" key="1">
    <citation type="journal article" date="2018" name="Nat. Ecol. Evol.">
        <title>Pezizomycetes genomes reveal the molecular basis of ectomycorrhizal truffle lifestyle.</title>
        <authorList>
            <person name="Murat C."/>
            <person name="Payen T."/>
            <person name="Noel B."/>
            <person name="Kuo A."/>
            <person name="Morin E."/>
            <person name="Chen J."/>
            <person name="Kohler A."/>
            <person name="Krizsan K."/>
            <person name="Balestrini R."/>
            <person name="Da Silva C."/>
            <person name="Montanini B."/>
            <person name="Hainaut M."/>
            <person name="Levati E."/>
            <person name="Barry K.W."/>
            <person name="Belfiori B."/>
            <person name="Cichocki N."/>
            <person name="Clum A."/>
            <person name="Dockter R.B."/>
            <person name="Fauchery L."/>
            <person name="Guy J."/>
            <person name="Iotti M."/>
            <person name="Le Tacon F."/>
            <person name="Lindquist E.A."/>
            <person name="Lipzen A."/>
            <person name="Malagnac F."/>
            <person name="Mello A."/>
            <person name="Molinier V."/>
            <person name="Miyauchi S."/>
            <person name="Poulain J."/>
            <person name="Riccioni C."/>
            <person name="Rubini A."/>
            <person name="Sitrit Y."/>
            <person name="Splivallo R."/>
            <person name="Traeger S."/>
            <person name="Wang M."/>
            <person name="Zifcakova L."/>
            <person name="Wipf D."/>
            <person name="Zambonelli A."/>
            <person name="Paolocci F."/>
            <person name="Nowrousian M."/>
            <person name="Ottonello S."/>
            <person name="Baldrian P."/>
            <person name="Spatafora J.W."/>
            <person name="Henrissat B."/>
            <person name="Nagy L.G."/>
            <person name="Aury J.M."/>
            <person name="Wincker P."/>
            <person name="Grigoriev I.V."/>
            <person name="Bonfante P."/>
            <person name="Martin F.M."/>
        </authorList>
    </citation>
    <scope>NUCLEOTIDE SEQUENCE [LARGE SCALE GENOMIC DNA]</scope>
    <source>
        <strain evidence="4 5">ATCC MYA-4762</strain>
    </source>
</reference>
<dbReference type="STRING" id="1051890.A0A3N4LGN3"/>
<dbReference type="Gene3D" id="3.10.110.10">
    <property type="entry name" value="Ubiquitin Conjugating Enzyme"/>
    <property type="match status" value="1"/>
</dbReference>
<feature type="domain" description="UBC core" evidence="3">
    <location>
        <begin position="7"/>
        <end position="158"/>
    </location>
</feature>
<keyword evidence="5" id="KW-1185">Reference proteome</keyword>
<dbReference type="InterPro" id="IPR050113">
    <property type="entry name" value="Ub_conjugating_enzyme"/>
</dbReference>